<evidence type="ECO:0000313" key="7">
    <source>
        <dbReference type="Proteomes" id="UP001302367"/>
    </source>
</evidence>
<evidence type="ECO:0000256" key="2">
    <source>
        <dbReference type="ARBA" id="ARBA00022598"/>
    </source>
</evidence>
<dbReference type="InterPro" id="IPR009081">
    <property type="entry name" value="PP-bd_ACP"/>
</dbReference>
<dbReference type="AlphaFoldDB" id="A0A2G5H7V3"/>
<dbReference type="PROSITE" id="PS50075">
    <property type="entry name" value="CARRIER"/>
    <property type="match status" value="1"/>
</dbReference>
<dbReference type="InterPro" id="IPR036736">
    <property type="entry name" value="ACP-like_sf"/>
</dbReference>
<keyword evidence="2 4" id="KW-0436">Ligase</keyword>
<name>A0A2G5H7V3_CERBT</name>
<dbReference type="EMBL" id="LKMD01000108">
    <property type="protein sequence ID" value="PIA88610.1"/>
    <property type="molecule type" value="Genomic_DNA"/>
</dbReference>
<dbReference type="Gene3D" id="3.30.300.30">
    <property type="match status" value="1"/>
</dbReference>
<keyword evidence="7" id="KW-1185">Reference proteome</keyword>
<dbReference type="SUPFAM" id="SSF56801">
    <property type="entry name" value="Acetyl-CoA synthetase-like"/>
    <property type="match status" value="1"/>
</dbReference>
<dbReference type="Proteomes" id="UP001302367">
    <property type="component" value="Chromosome 5"/>
</dbReference>
<dbReference type="OrthoDB" id="10253869at2759"/>
<dbReference type="Gene3D" id="1.10.1200.10">
    <property type="entry name" value="ACP-like"/>
    <property type="match status" value="1"/>
</dbReference>
<dbReference type="Pfam" id="PF00501">
    <property type="entry name" value="AMP-binding"/>
    <property type="match status" value="1"/>
</dbReference>
<reference evidence="5 7" key="2">
    <citation type="submission" date="2023-09" db="EMBL/GenBank/DDBJ databases">
        <title>Complete-Gapless Cercospora beticola genome.</title>
        <authorList>
            <person name="Wyatt N.A."/>
            <person name="Spanner R.E."/>
            <person name="Bolton M.D."/>
        </authorList>
    </citation>
    <scope>NUCLEOTIDE SEQUENCE [LARGE SCALE GENOMIC DNA]</scope>
    <source>
        <strain evidence="5">Cb09-40</strain>
    </source>
</reference>
<dbReference type="PANTHER" id="PTHR43201">
    <property type="entry name" value="ACYL-COA SYNTHETASE"/>
    <property type="match status" value="1"/>
</dbReference>
<dbReference type="Proteomes" id="UP000230605">
    <property type="component" value="Chromosome 5"/>
</dbReference>
<dbReference type="InterPro" id="IPR000873">
    <property type="entry name" value="AMP-dep_synth/lig_dom"/>
</dbReference>
<evidence type="ECO:0000313" key="4">
    <source>
        <dbReference type="EMBL" id="PIA88610.1"/>
    </source>
</evidence>
<dbReference type="SUPFAM" id="SSF52777">
    <property type="entry name" value="CoA-dependent acyltransferases"/>
    <property type="match status" value="2"/>
</dbReference>
<reference evidence="4 6" key="1">
    <citation type="submission" date="2015-10" db="EMBL/GenBank/DDBJ databases">
        <title>The cercosporin biosynthetic gene cluster was horizontally transferred to several fungal lineages and shown to be expanded in Cercospora beticola based on microsynteny with recipient genomes.</title>
        <authorList>
            <person name="De Jonge R."/>
            <person name="Ebert M.K."/>
            <person name="Suttle J.C."/>
            <person name="Jurick Ii W.M."/>
            <person name="Secor G.A."/>
            <person name="Thomma B.P."/>
            <person name="Van De Peer Y."/>
            <person name="Bolton M.D."/>
        </authorList>
    </citation>
    <scope>NUCLEOTIDE SEQUENCE [LARGE SCALE GENOMIC DNA]</scope>
    <source>
        <strain evidence="4 6">09-40</strain>
    </source>
</reference>
<evidence type="ECO:0000313" key="6">
    <source>
        <dbReference type="Proteomes" id="UP000230605"/>
    </source>
</evidence>
<dbReference type="Gene3D" id="3.30.559.30">
    <property type="entry name" value="Nonribosomal peptide synthetase, condensation domain"/>
    <property type="match status" value="1"/>
</dbReference>
<dbReference type="Pfam" id="PF00550">
    <property type="entry name" value="PP-binding"/>
    <property type="match status" value="1"/>
</dbReference>
<dbReference type="CDD" id="cd04433">
    <property type="entry name" value="AFD_class_I"/>
    <property type="match status" value="1"/>
</dbReference>
<sequence>MSQFVPPATEGTIDGLSHDEGASLPESYPSCWESLLAAAFKYPDSIALVSMHQPNNLYGIASTPATLTARCDRLRWTYRTLKTTAERLATGLAARGISSGTIVFTFLPNCAEFVLTLWAAWRLGFTLVPLNSRNLANRREFEHMIGTALRQSTSESAVVIAGSQDIAREVESYTELRSAVKIMIEEHNLDDWLSFGTILDFNKNTPTFSRSDQMLATSSHDRMILFTSGTTDLPKGCQLDHPHGLSSWQAMLATGTKEIRAARATHGSVCAVVAPNNHLMWYATALLALCSGATVVFPGEAFEPQQFFAAAREEFVTHFIGVPTMIHALVSAKAGSSNELTSLRTIGLGGAGVSSQVVQACIDNLGAHGVEVLGGMTEQAVFSSGQVGRSAHNEHNTMTIGRCLPGCEVKICEPGSTHPVPLGTPGELHFTGPGLVHGYLGQSNSPNFYVEGQKRWIATGDMVTMDSEKRIYYVGRYKEMIIRGGVNISSSAIEACVTRELPDMKDVELSVVGLLDEVAGEVPIAVVSRTLDPPMVASIKRVISQHLGQMFALDDVITLQDVGITDYPRTALGKVQKSKLKDLVNRRIQKEGDHPTGGDSLDIKVFSVIARTTGIPVESILPTTELSELVDSIMLMRLMNRIAKETGRRLSMDHLIGTQTVGSLVKMLEQQPLGPNAVSKGNAAERLSLKRSLNAEVMIFLEGSELTFSTVKQVVEHTISPYGKDWRDVELVFPAYDFTRVLVQDGTLDKWSFKVLFLARGHTVESLRAALLRTWANNPMLASFIVTNEGLLGPDLALHVTMKHNDEFLASLIRDGGTVQSLDQLKTHVQAFRNHPQLPGPLVGTTMLYCEETQCAALIHNMHHAVTDATFASLVNDDLDQALGSSIALSSHVSYQSYCETLFTLRDSITARTAVEYHAEKLQHLSRHQEHLWPSLGRQLVLQEEKRDGYIHTFSAKPAQHLCAVHKGLAPSLVLKAATAMFLLRQTGHTHAVFSHVEAGRDRFPFLPKSILITAPQLQASDVGGQTFQLIMNLIQPGSEESTIDFLLRLQEEQNLQHNYAAAPWAEIMRSLDPDSVAFFPTSASTCFFNWLGVEMSSGPATFRNIEVVDAVFSVTAPPFANNCALRRRLDGDEIVLHLRGAVLSIEELRQAALEIETAAVWLAEEANWMKPVVKYLEWSSNHRVV</sequence>
<accession>A0A2G5H7V3</accession>
<feature type="domain" description="Carrier" evidence="3">
    <location>
        <begin position="599"/>
        <end position="672"/>
    </location>
</feature>
<protein>
    <submittedName>
        <fullName evidence="4">Long-chain-fatty-acid--CoA ligase</fullName>
    </submittedName>
</protein>
<dbReference type="InterPro" id="IPR042099">
    <property type="entry name" value="ANL_N_sf"/>
</dbReference>
<comment type="similarity">
    <text evidence="1">Belongs to the ATP-dependent AMP-binding enzyme family.</text>
</comment>
<proteinExistence type="inferred from homology"/>
<dbReference type="SUPFAM" id="SSF47336">
    <property type="entry name" value="ACP-like"/>
    <property type="match status" value="1"/>
</dbReference>
<gene>
    <name evidence="4" type="ORF">CB0940_07357</name>
    <name evidence="5" type="ORF">RHO25_007937</name>
</gene>
<dbReference type="PANTHER" id="PTHR43201:SF5">
    <property type="entry name" value="MEDIUM-CHAIN ACYL-COA LIGASE ACSF2, MITOCHONDRIAL"/>
    <property type="match status" value="1"/>
</dbReference>
<dbReference type="Gene3D" id="3.40.50.12780">
    <property type="entry name" value="N-terminal domain of ligase-like"/>
    <property type="match status" value="1"/>
</dbReference>
<evidence type="ECO:0000259" key="3">
    <source>
        <dbReference type="PROSITE" id="PS50075"/>
    </source>
</evidence>
<evidence type="ECO:0000256" key="1">
    <source>
        <dbReference type="ARBA" id="ARBA00006432"/>
    </source>
</evidence>
<dbReference type="InterPro" id="IPR045851">
    <property type="entry name" value="AMP-bd_C_sf"/>
</dbReference>
<dbReference type="GO" id="GO:0006631">
    <property type="term" value="P:fatty acid metabolic process"/>
    <property type="evidence" value="ECO:0007669"/>
    <property type="project" value="TreeGrafter"/>
</dbReference>
<evidence type="ECO:0000313" key="5">
    <source>
        <dbReference type="EMBL" id="WPB03300.1"/>
    </source>
</evidence>
<organism evidence="4 6">
    <name type="scientific">Cercospora beticola</name>
    <name type="common">Sugarbeet leaf spot fungus</name>
    <dbReference type="NCBI Taxonomy" id="122368"/>
    <lineage>
        <taxon>Eukaryota</taxon>
        <taxon>Fungi</taxon>
        <taxon>Dikarya</taxon>
        <taxon>Ascomycota</taxon>
        <taxon>Pezizomycotina</taxon>
        <taxon>Dothideomycetes</taxon>
        <taxon>Dothideomycetidae</taxon>
        <taxon>Mycosphaerellales</taxon>
        <taxon>Mycosphaerellaceae</taxon>
        <taxon>Cercospora</taxon>
    </lineage>
</organism>
<dbReference type="GO" id="GO:0031956">
    <property type="term" value="F:medium-chain fatty acid-CoA ligase activity"/>
    <property type="evidence" value="ECO:0007669"/>
    <property type="project" value="TreeGrafter"/>
</dbReference>
<dbReference type="EMBL" id="CP134188">
    <property type="protein sequence ID" value="WPB03300.1"/>
    <property type="molecule type" value="Genomic_DNA"/>
</dbReference>